<evidence type="ECO:0000256" key="1">
    <source>
        <dbReference type="SAM" id="MobiDB-lite"/>
    </source>
</evidence>
<reference evidence="2 3" key="1">
    <citation type="submission" date="2016-02" db="EMBL/GenBank/DDBJ databases">
        <title>Genome analysis of coral dinoflagellate symbionts highlights evolutionary adaptations to a symbiotic lifestyle.</title>
        <authorList>
            <person name="Aranda M."/>
            <person name="Li Y."/>
            <person name="Liew Y.J."/>
            <person name="Baumgarten S."/>
            <person name="Simakov O."/>
            <person name="Wilson M."/>
            <person name="Piel J."/>
            <person name="Ashoor H."/>
            <person name="Bougouffa S."/>
            <person name="Bajic V.B."/>
            <person name="Ryu T."/>
            <person name="Ravasi T."/>
            <person name="Bayer T."/>
            <person name="Micklem G."/>
            <person name="Kim H."/>
            <person name="Bhak J."/>
            <person name="Lajeunesse T.C."/>
            <person name="Voolstra C.R."/>
        </authorList>
    </citation>
    <scope>NUCLEOTIDE SEQUENCE [LARGE SCALE GENOMIC DNA]</scope>
    <source>
        <strain evidence="2 3">CCMP2467</strain>
    </source>
</reference>
<gene>
    <name evidence="2" type="ORF">AK812_SmicGene19646</name>
</gene>
<protein>
    <submittedName>
        <fullName evidence="2">Uncharacterized protein</fullName>
    </submittedName>
</protein>
<dbReference type="EMBL" id="LSRX01000414">
    <property type="protein sequence ID" value="OLP97951.1"/>
    <property type="molecule type" value="Genomic_DNA"/>
</dbReference>
<sequence length="179" mass="19658">MATLSLWFQMGTHRALRMSCALKVETLGRLSAEEVATVKTLIERMEELTTFVGRLSFPELPAALPREPNLDALLARDVWHHLCVELINAEAPWGDGCFSLGGRAWKKTWEAERASFYFGSNVGIAADDEVTAFMSHDEQRRQQEPVANAMAGTSSAPDRPALTSQCEEDSAVEDGSASN</sequence>
<dbReference type="OrthoDB" id="10454183at2759"/>
<comment type="caution">
    <text evidence="2">The sequence shown here is derived from an EMBL/GenBank/DDBJ whole genome shotgun (WGS) entry which is preliminary data.</text>
</comment>
<keyword evidence="3" id="KW-1185">Reference proteome</keyword>
<accession>A0A1Q9DS12</accession>
<dbReference type="Proteomes" id="UP000186817">
    <property type="component" value="Unassembled WGS sequence"/>
</dbReference>
<dbReference type="AlphaFoldDB" id="A0A1Q9DS12"/>
<evidence type="ECO:0000313" key="2">
    <source>
        <dbReference type="EMBL" id="OLP97951.1"/>
    </source>
</evidence>
<name>A0A1Q9DS12_SYMMI</name>
<proteinExistence type="predicted"/>
<feature type="region of interest" description="Disordered" evidence="1">
    <location>
        <begin position="139"/>
        <end position="179"/>
    </location>
</feature>
<evidence type="ECO:0000313" key="3">
    <source>
        <dbReference type="Proteomes" id="UP000186817"/>
    </source>
</evidence>
<organism evidence="2 3">
    <name type="scientific">Symbiodinium microadriaticum</name>
    <name type="common">Dinoflagellate</name>
    <name type="synonym">Zooxanthella microadriatica</name>
    <dbReference type="NCBI Taxonomy" id="2951"/>
    <lineage>
        <taxon>Eukaryota</taxon>
        <taxon>Sar</taxon>
        <taxon>Alveolata</taxon>
        <taxon>Dinophyceae</taxon>
        <taxon>Suessiales</taxon>
        <taxon>Symbiodiniaceae</taxon>
        <taxon>Symbiodinium</taxon>
    </lineage>
</organism>